<feature type="transmembrane region" description="Helical" evidence="5">
    <location>
        <begin position="34"/>
        <end position="57"/>
    </location>
</feature>
<feature type="transmembrane region" description="Helical" evidence="5">
    <location>
        <begin position="101"/>
        <end position="120"/>
    </location>
</feature>
<dbReference type="Pfam" id="PF03619">
    <property type="entry name" value="Solute_trans_a"/>
    <property type="match status" value="1"/>
</dbReference>
<feature type="transmembrane region" description="Helical" evidence="5">
    <location>
        <begin position="277"/>
        <end position="297"/>
    </location>
</feature>
<keyword evidence="4 5" id="KW-0472">Membrane</keyword>
<dbReference type="SMART" id="SM01417">
    <property type="entry name" value="Solute_trans_a"/>
    <property type="match status" value="1"/>
</dbReference>
<dbReference type="PANTHER" id="PTHR23423">
    <property type="entry name" value="ORGANIC SOLUTE TRANSPORTER-RELATED"/>
    <property type="match status" value="1"/>
</dbReference>
<dbReference type="AlphaFoldDB" id="A0A2G8L4F3"/>
<accession>A0A2G8L4F3</accession>
<evidence type="ECO:0000256" key="1">
    <source>
        <dbReference type="ARBA" id="ARBA00004141"/>
    </source>
</evidence>
<evidence type="ECO:0000256" key="5">
    <source>
        <dbReference type="SAM" id="Phobius"/>
    </source>
</evidence>
<gene>
    <name evidence="6" type="ORF">BSL78_07964</name>
</gene>
<dbReference type="InterPro" id="IPR005178">
    <property type="entry name" value="Ostalpha/TMEM184C"/>
</dbReference>
<evidence type="ECO:0000313" key="7">
    <source>
        <dbReference type="Proteomes" id="UP000230750"/>
    </source>
</evidence>
<keyword evidence="3 5" id="KW-1133">Transmembrane helix</keyword>
<dbReference type="Proteomes" id="UP000230750">
    <property type="component" value="Unassembled WGS sequence"/>
</dbReference>
<evidence type="ECO:0000313" key="6">
    <source>
        <dbReference type="EMBL" id="PIK55122.1"/>
    </source>
</evidence>
<feature type="transmembrane region" description="Helical" evidence="5">
    <location>
        <begin position="69"/>
        <end position="89"/>
    </location>
</feature>
<comment type="caution">
    <text evidence="6">The sequence shown here is derived from an EMBL/GenBank/DDBJ whole genome shotgun (WGS) entry which is preliminary data.</text>
</comment>
<comment type="subcellular location">
    <subcellularLocation>
        <location evidence="1">Membrane</location>
        <topology evidence="1">Multi-pass membrane protein</topology>
    </subcellularLocation>
</comment>
<sequence length="359" mass="40684">MSLDLNFTNFCNGTTPVTKELFAVIDEIDGFKSILIFSGIITPLIICVFVEAVVYTVRNIPYCDRRYCILWILGVYPIFCLTALLGLFIPRAAGLCTFTAAAYFAVVLFEFMHLIIDYFGGLESMLLQMKGAQMSVARPPTMCLFFCLPKFEMTRRNFRILEVGVLQVAFLRPLTLFTSELLSIDGRLGQSENAGIASLVINCVILATSLTAIQCLLIFFYASRKYLKKFYIGPKFACVQLALIFSNVQSALLSILARFDVIECYPPFPFTVRGYQWHLFLITIESTLMFIPTLYFFRNVKGNIMEDPHRKLRRTSTFAGLVSSAKVKRRRSSTIGECDNLIRERRKSEGPSYGTVIEL</sequence>
<evidence type="ECO:0000256" key="4">
    <source>
        <dbReference type="ARBA" id="ARBA00023136"/>
    </source>
</evidence>
<dbReference type="OrthoDB" id="5832279at2759"/>
<proteinExistence type="predicted"/>
<keyword evidence="7" id="KW-1185">Reference proteome</keyword>
<feature type="transmembrane region" description="Helical" evidence="5">
    <location>
        <begin position="199"/>
        <end position="222"/>
    </location>
</feature>
<keyword evidence="2 5" id="KW-0812">Transmembrane</keyword>
<evidence type="ECO:0000256" key="2">
    <source>
        <dbReference type="ARBA" id="ARBA00022692"/>
    </source>
</evidence>
<dbReference type="EMBL" id="MRZV01000224">
    <property type="protein sequence ID" value="PIK55122.1"/>
    <property type="molecule type" value="Genomic_DNA"/>
</dbReference>
<name>A0A2G8L4F3_STIJA</name>
<reference evidence="6 7" key="1">
    <citation type="journal article" date="2017" name="PLoS Biol.">
        <title>The sea cucumber genome provides insights into morphological evolution and visceral regeneration.</title>
        <authorList>
            <person name="Zhang X."/>
            <person name="Sun L."/>
            <person name="Yuan J."/>
            <person name="Sun Y."/>
            <person name="Gao Y."/>
            <person name="Zhang L."/>
            <person name="Li S."/>
            <person name="Dai H."/>
            <person name="Hamel J.F."/>
            <person name="Liu C."/>
            <person name="Yu Y."/>
            <person name="Liu S."/>
            <person name="Lin W."/>
            <person name="Guo K."/>
            <person name="Jin S."/>
            <person name="Xu P."/>
            <person name="Storey K.B."/>
            <person name="Huan P."/>
            <person name="Zhang T."/>
            <person name="Zhou Y."/>
            <person name="Zhang J."/>
            <person name="Lin C."/>
            <person name="Li X."/>
            <person name="Xing L."/>
            <person name="Huo D."/>
            <person name="Sun M."/>
            <person name="Wang L."/>
            <person name="Mercier A."/>
            <person name="Li F."/>
            <person name="Yang H."/>
            <person name="Xiang J."/>
        </authorList>
    </citation>
    <scope>NUCLEOTIDE SEQUENCE [LARGE SCALE GENOMIC DNA]</scope>
    <source>
        <strain evidence="6">Shaxun</strain>
        <tissue evidence="6">Muscle</tissue>
    </source>
</reference>
<protein>
    <submittedName>
        <fullName evidence="6">Putative organic solute transporter subunit alpha</fullName>
    </submittedName>
</protein>
<evidence type="ECO:0000256" key="3">
    <source>
        <dbReference type="ARBA" id="ARBA00022989"/>
    </source>
</evidence>
<dbReference type="GO" id="GO:0016020">
    <property type="term" value="C:membrane"/>
    <property type="evidence" value="ECO:0007669"/>
    <property type="project" value="UniProtKB-SubCell"/>
</dbReference>
<organism evidence="6 7">
    <name type="scientific">Stichopus japonicus</name>
    <name type="common">Sea cucumber</name>
    <dbReference type="NCBI Taxonomy" id="307972"/>
    <lineage>
        <taxon>Eukaryota</taxon>
        <taxon>Metazoa</taxon>
        <taxon>Echinodermata</taxon>
        <taxon>Eleutherozoa</taxon>
        <taxon>Echinozoa</taxon>
        <taxon>Holothuroidea</taxon>
        <taxon>Aspidochirotacea</taxon>
        <taxon>Aspidochirotida</taxon>
        <taxon>Stichopodidae</taxon>
        <taxon>Apostichopus</taxon>
    </lineage>
</organism>